<evidence type="ECO:0000313" key="1">
    <source>
        <dbReference type="EMBL" id="VUZ40627.1"/>
    </source>
</evidence>
<sequence length="61" mass="7036">MKGFQSNWTSSCSDFQGGSIFRATCHFVGRDLHFDLSQFDTKLDWARGVVNAIRRRPRISQ</sequence>
<name>A0A564Y038_HYMDI</name>
<dbReference type="EMBL" id="CABIJS010000036">
    <property type="protein sequence ID" value="VUZ40627.1"/>
    <property type="molecule type" value="Genomic_DNA"/>
</dbReference>
<dbReference type="Proteomes" id="UP000321570">
    <property type="component" value="Unassembled WGS sequence"/>
</dbReference>
<gene>
    <name evidence="1" type="ORF">WMSIL1_LOCUS1635</name>
</gene>
<reference evidence="1 2" key="1">
    <citation type="submission" date="2019-07" db="EMBL/GenBank/DDBJ databases">
        <authorList>
            <person name="Jastrzebski P J."/>
            <person name="Paukszto L."/>
            <person name="Jastrzebski P J."/>
        </authorList>
    </citation>
    <scope>NUCLEOTIDE SEQUENCE [LARGE SCALE GENOMIC DNA]</scope>
    <source>
        <strain evidence="1 2">WMS-il1</strain>
    </source>
</reference>
<organism evidence="1 2">
    <name type="scientific">Hymenolepis diminuta</name>
    <name type="common">Rat tapeworm</name>
    <dbReference type="NCBI Taxonomy" id="6216"/>
    <lineage>
        <taxon>Eukaryota</taxon>
        <taxon>Metazoa</taxon>
        <taxon>Spiralia</taxon>
        <taxon>Lophotrochozoa</taxon>
        <taxon>Platyhelminthes</taxon>
        <taxon>Cestoda</taxon>
        <taxon>Eucestoda</taxon>
        <taxon>Cyclophyllidea</taxon>
        <taxon>Hymenolepididae</taxon>
        <taxon>Hymenolepis</taxon>
    </lineage>
</organism>
<dbReference type="AlphaFoldDB" id="A0A564Y038"/>
<accession>A0A564Y038</accession>
<protein>
    <submittedName>
        <fullName evidence="1">Uncharacterized protein</fullName>
    </submittedName>
</protein>
<evidence type="ECO:0000313" key="2">
    <source>
        <dbReference type="Proteomes" id="UP000321570"/>
    </source>
</evidence>
<keyword evidence="2" id="KW-1185">Reference proteome</keyword>
<proteinExistence type="predicted"/>